<sequence length="214" mass="24324">MNVNGIGQNYYQNNVSANRYNRSRAGQFYPQKQAAEESAPGSARQNANVQDIYDALKSTNPIMGQEENTVSNDSGLTVWYGDKTLEEWAATDPKYTDKATGFSWYVRDGKHPYMTGEDAKKFKEMCKETGESWLKKFAEMTGTIQYLDDNTTAYVGTNGTAIKSKDGKELFIDTSSMTYDMIMNMFRNLPKSGNYFDSSYWQKNIQKAMFSVEQ</sequence>
<dbReference type="AlphaFoldDB" id="A0A2K4ZNX9"/>
<evidence type="ECO:0008006" key="3">
    <source>
        <dbReference type="Google" id="ProtNLM"/>
    </source>
</evidence>
<dbReference type="OrthoDB" id="2047232at2"/>
<reference evidence="1 2" key="1">
    <citation type="submission" date="2018-01" db="EMBL/GenBank/DDBJ databases">
        <authorList>
            <person name="Gaut B.S."/>
            <person name="Morton B.R."/>
            <person name="Clegg M.T."/>
            <person name="Duvall M.R."/>
        </authorList>
    </citation>
    <scope>NUCLEOTIDE SEQUENCE [LARGE SCALE GENOMIC DNA]</scope>
    <source>
        <strain evidence="1">GP69</strain>
    </source>
</reference>
<proteinExistence type="predicted"/>
<name>A0A2K4ZNX9_9FIRM</name>
<dbReference type="Proteomes" id="UP000236311">
    <property type="component" value="Unassembled WGS sequence"/>
</dbReference>
<gene>
    <name evidence="1" type="ORF">AMURIS_04879</name>
</gene>
<protein>
    <recommendedName>
        <fullName evidence="3">H-NS histone family protein</fullName>
    </recommendedName>
</protein>
<evidence type="ECO:0000313" key="1">
    <source>
        <dbReference type="EMBL" id="SOY32126.1"/>
    </source>
</evidence>
<dbReference type="RefSeq" id="WP_103242094.1">
    <property type="nucleotide sequence ID" value="NZ_JANJZD010000044.1"/>
</dbReference>
<accession>A0A2K4ZNX9</accession>
<dbReference type="EMBL" id="OFSM01000040">
    <property type="protein sequence ID" value="SOY32126.1"/>
    <property type="molecule type" value="Genomic_DNA"/>
</dbReference>
<keyword evidence="2" id="KW-1185">Reference proteome</keyword>
<organism evidence="1 2">
    <name type="scientific">Acetatifactor muris</name>
    <dbReference type="NCBI Taxonomy" id="879566"/>
    <lineage>
        <taxon>Bacteria</taxon>
        <taxon>Bacillati</taxon>
        <taxon>Bacillota</taxon>
        <taxon>Clostridia</taxon>
        <taxon>Lachnospirales</taxon>
        <taxon>Lachnospiraceae</taxon>
        <taxon>Acetatifactor</taxon>
    </lineage>
</organism>
<evidence type="ECO:0000313" key="2">
    <source>
        <dbReference type="Proteomes" id="UP000236311"/>
    </source>
</evidence>